<name>A0AA86MD26_9CLOT</name>
<comment type="caution">
    <text evidence="1">The sequence shown here is derived from an EMBL/GenBank/DDBJ whole genome shotgun (WGS) entry which is preliminary data.</text>
</comment>
<organism evidence="1 3">
    <name type="scientific">Clostridium neonatale</name>
    <dbReference type="NCBI Taxonomy" id="137838"/>
    <lineage>
        <taxon>Bacteria</taxon>
        <taxon>Bacillati</taxon>
        <taxon>Bacillota</taxon>
        <taxon>Clostridia</taxon>
        <taxon>Eubacteriales</taxon>
        <taxon>Clostridiaceae</taxon>
        <taxon>Clostridium</taxon>
    </lineage>
</organism>
<dbReference type="Proteomes" id="UP001189143">
    <property type="component" value="Unassembled WGS sequence"/>
</dbReference>
<evidence type="ECO:0000313" key="2">
    <source>
        <dbReference type="EMBL" id="CAI3652720.1"/>
    </source>
</evidence>
<reference evidence="1" key="1">
    <citation type="submission" date="2021-10" db="EMBL/GenBank/DDBJ databases">
        <authorList>
            <person name="Mesa V."/>
        </authorList>
    </citation>
    <scope>NUCLEOTIDE SEQUENCE</scope>
    <source>
        <strain evidence="1">CC3_PB</strain>
    </source>
</reference>
<sequence>MLKKCINDKDNCYCNELRECSKCSGNNIKDEKCILNSEEFCTCRQCGNAVRADGYRFKESENIK</sequence>
<protein>
    <submittedName>
        <fullName evidence="1">Uncharacterized protein</fullName>
    </submittedName>
</protein>
<evidence type="ECO:0000313" key="1">
    <source>
        <dbReference type="EMBL" id="CAG9701551.1"/>
    </source>
</evidence>
<dbReference type="AlphaFoldDB" id="A0AA86MD26"/>
<gene>
    <name evidence="2" type="ORF">CNEO2_540012</name>
    <name evidence="1" type="ORF">CNEO_10085</name>
</gene>
<dbReference type="Proteomes" id="UP000789738">
    <property type="component" value="Unassembled WGS sequence"/>
</dbReference>
<dbReference type="RefSeq" id="WP_210885770.1">
    <property type="nucleotide sequence ID" value="NZ_CAKJVE010000001.1"/>
</dbReference>
<evidence type="ECO:0000313" key="3">
    <source>
        <dbReference type="Proteomes" id="UP000789738"/>
    </source>
</evidence>
<reference evidence="2" key="2">
    <citation type="submission" date="2022-10" db="EMBL/GenBank/DDBJ databases">
        <authorList>
            <person name="Aires J."/>
            <person name="Mesa V."/>
        </authorList>
    </citation>
    <scope>NUCLEOTIDE SEQUENCE</scope>
    <source>
        <strain evidence="2">Clostridium neonatale JD116</strain>
    </source>
</reference>
<dbReference type="EMBL" id="CAMTCP010000253">
    <property type="protein sequence ID" value="CAI3652720.1"/>
    <property type="molecule type" value="Genomic_DNA"/>
</dbReference>
<dbReference type="EMBL" id="CAKJVE010000001">
    <property type="protein sequence ID" value="CAG9701551.1"/>
    <property type="molecule type" value="Genomic_DNA"/>
</dbReference>
<proteinExistence type="predicted"/>
<accession>A0AA86MD26</accession>